<keyword evidence="3" id="KW-1185">Reference proteome</keyword>
<gene>
    <name evidence="2" type="ORF">ACFFJ3_20445</name>
</gene>
<proteinExistence type="predicted"/>
<feature type="domain" description="DUF4123" evidence="1">
    <location>
        <begin position="17"/>
        <end position="125"/>
    </location>
</feature>
<dbReference type="EMBL" id="JBHLXG010000026">
    <property type="protein sequence ID" value="MFC0228835.1"/>
    <property type="molecule type" value="Genomic_DNA"/>
</dbReference>
<accession>A0ABV6EIK9</accession>
<evidence type="ECO:0000313" key="2">
    <source>
        <dbReference type="EMBL" id="MFC0228835.1"/>
    </source>
</evidence>
<sequence length="238" mass="27539">MQQTVQDWVYKTAGAPLYAILANTQGAHAVKAYYREDGSRTPFGLYADTPYANWFEVMPFLVPLSDASPFLRWVADTPLRNWGWLARSPLPQTTLIAHLRGLTQVLMPDGKAVFFRYWDGQYFPGHLAYYGDGWADILPVFSDYWINGRTFTCPVIHDAPLQSFPWWRVPQGLIDALLDEELLPLVLNIKQTLRQDYPEQVARWPDAILDKKIRRLLTPQRRRDPQLLAEILRTLEHA</sequence>
<reference evidence="2 3" key="1">
    <citation type="submission" date="2024-09" db="EMBL/GenBank/DDBJ databases">
        <authorList>
            <person name="Sun Q."/>
            <person name="Mori K."/>
        </authorList>
    </citation>
    <scope>NUCLEOTIDE SEQUENCE [LARGE SCALE GENOMIC DNA]</scope>
    <source>
        <strain evidence="2 3">CCM 8626</strain>
    </source>
</reference>
<comment type="caution">
    <text evidence="2">The sequence shown here is derived from an EMBL/GenBank/DDBJ whole genome shotgun (WGS) entry which is preliminary data.</text>
</comment>
<organism evidence="2 3">
    <name type="scientific">Serratia aquatilis</name>
    <dbReference type="NCBI Taxonomy" id="1737515"/>
    <lineage>
        <taxon>Bacteria</taxon>
        <taxon>Pseudomonadati</taxon>
        <taxon>Pseudomonadota</taxon>
        <taxon>Gammaproteobacteria</taxon>
        <taxon>Enterobacterales</taxon>
        <taxon>Yersiniaceae</taxon>
        <taxon>Serratia</taxon>
    </lineage>
</organism>
<dbReference type="Pfam" id="PF13503">
    <property type="entry name" value="DUF4123"/>
    <property type="match status" value="1"/>
</dbReference>
<name>A0ABV6EIK9_9GAMM</name>
<evidence type="ECO:0000259" key="1">
    <source>
        <dbReference type="Pfam" id="PF13503"/>
    </source>
</evidence>
<dbReference type="RefSeq" id="WP_380678912.1">
    <property type="nucleotide sequence ID" value="NZ_CP173186.1"/>
</dbReference>
<dbReference type="Proteomes" id="UP001589792">
    <property type="component" value="Unassembled WGS sequence"/>
</dbReference>
<dbReference type="InterPro" id="IPR025391">
    <property type="entry name" value="DUF4123"/>
</dbReference>
<evidence type="ECO:0000313" key="3">
    <source>
        <dbReference type="Proteomes" id="UP001589792"/>
    </source>
</evidence>
<protein>
    <submittedName>
        <fullName evidence="2">DUF4123 domain-containing protein</fullName>
    </submittedName>
</protein>